<reference evidence="6" key="1">
    <citation type="submission" date="2024-05" db="EMBL/GenBank/DDBJ databases">
        <authorList>
            <person name="Kim S."/>
            <person name="Heo J."/>
            <person name="Choi H."/>
            <person name="Choi Y."/>
            <person name="Kwon S.-W."/>
            <person name="Kim Y."/>
        </authorList>
    </citation>
    <scope>NUCLEOTIDE SEQUENCE</scope>
    <source>
        <strain evidence="6">KACC 23698</strain>
    </source>
</reference>
<gene>
    <name evidence="6" type="ORF">ABEG18_23565</name>
</gene>
<dbReference type="PANTHER" id="PTHR43537">
    <property type="entry name" value="TRANSCRIPTIONAL REGULATOR, GNTR FAMILY"/>
    <property type="match status" value="1"/>
</dbReference>
<dbReference type="InterPro" id="IPR011711">
    <property type="entry name" value="GntR_C"/>
</dbReference>
<evidence type="ECO:0000259" key="5">
    <source>
        <dbReference type="PROSITE" id="PS50949"/>
    </source>
</evidence>
<dbReference type="GO" id="GO:0003700">
    <property type="term" value="F:DNA-binding transcription factor activity"/>
    <property type="evidence" value="ECO:0007669"/>
    <property type="project" value="InterPro"/>
</dbReference>
<evidence type="ECO:0000256" key="3">
    <source>
        <dbReference type="ARBA" id="ARBA00023163"/>
    </source>
</evidence>
<dbReference type="SUPFAM" id="SSF48008">
    <property type="entry name" value="GntR ligand-binding domain-like"/>
    <property type="match status" value="1"/>
</dbReference>
<name>A0AAU7JE36_9HYPH</name>
<keyword evidence="3" id="KW-0804">Transcription</keyword>
<dbReference type="Pfam" id="PF07729">
    <property type="entry name" value="FCD"/>
    <property type="match status" value="1"/>
</dbReference>
<dbReference type="EMBL" id="CP157484">
    <property type="protein sequence ID" value="XBO38638.1"/>
    <property type="molecule type" value="Genomic_DNA"/>
</dbReference>
<feature type="region of interest" description="Disordered" evidence="4">
    <location>
        <begin position="1"/>
        <end position="23"/>
    </location>
</feature>
<organism evidence="6">
    <name type="scientific">Alsobacter sp. KACC 23698</name>
    <dbReference type="NCBI Taxonomy" id="3149229"/>
    <lineage>
        <taxon>Bacteria</taxon>
        <taxon>Pseudomonadati</taxon>
        <taxon>Pseudomonadota</taxon>
        <taxon>Alphaproteobacteria</taxon>
        <taxon>Hyphomicrobiales</taxon>
        <taxon>Alsobacteraceae</taxon>
        <taxon>Alsobacter</taxon>
    </lineage>
</organism>
<evidence type="ECO:0000256" key="1">
    <source>
        <dbReference type="ARBA" id="ARBA00023015"/>
    </source>
</evidence>
<dbReference type="PANTHER" id="PTHR43537:SF53">
    <property type="entry name" value="HTH-TYPE TRANSCRIPTIONAL REPRESSOR NANR"/>
    <property type="match status" value="1"/>
</dbReference>
<sequence length="245" mass="26837">MALLTLSTSPGPAANDDGSSDGPEDRIFRRIYDSISAQQLQPGTRLREDELGGIFGVSRARVRRVLLRLAHEGVVTIEPNRGASVRTPTVKEARELFAARRAIEAALVRAVAERFDKALKTRLLAHVKREKDAEKRRARSEMVELSGAFHMILAEAADNGVLLKYLRELITRESLVILAYEMPGRPSCSHHEHEDIVAALTAGDADRAVALMLEHLENVEARLDLRREAPPTPSLAAILGGADAS</sequence>
<accession>A0AAU7JE36</accession>
<feature type="compositionally biased region" description="Polar residues" evidence="4">
    <location>
        <begin position="1"/>
        <end position="10"/>
    </location>
</feature>
<dbReference type="InterPro" id="IPR008920">
    <property type="entry name" value="TF_FadR/GntR_C"/>
</dbReference>
<keyword evidence="2" id="KW-0238">DNA-binding</keyword>
<dbReference type="Gene3D" id="1.10.10.10">
    <property type="entry name" value="Winged helix-like DNA-binding domain superfamily/Winged helix DNA-binding domain"/>
    <property type="match status" value="1"/>
</dbReference>
<dbReference type="InterPro" id="IPR000524">
    <property type="entry name" value="Tscrpt_reg_HTH_GntR"/>
</dbReference>
<dbReference type="SMART" id="SM00895">
    <property type="entry name" value="FCD"/>
    <property type="match status" value="1"/>
</dbReference>
<dbReference type="InterPro" id="IPR036390">
    <property type="entry name" value="WH_DNA-bd_sf"/>
</dbReference>
<evidence type="ECO:0000313" key="6">
    <source>
        <dbReference type="EMBL" id="XBO38638.1"/>
    </source>
</evidence>
<dbReference type="Gene3D" id="1.20.120.530">
    <property type="entry name" value="GntR ligand-binding domain-like"/>
    <property type="match status" value="1"/>
</dbReference>
<keyword evidence="1" id="KW-0805">Transcription regulation</keyword>
<dbReference type="InterPro" id="IPR036388">
    <property type="entry name" value="WH-like_DNA-bd_sf"/>
</dbReference>
<protein>
    <submittedName>
        <fullName evidence="6">GntR family transcriptional regulator</fullName>
    </submittedName>
</protein>
<dbReference type="GO" id="GO:0003677">
    <property type="term" value="F:DNA binding"/>
    <property type="evidence" value="ECO:0007669"/>
    <property type="project" value="UniProtKB-KW"/>
</dbReference>
<dbReference type="SUPFAM" id="SSF46785">
    <property type="entry name" value="Winged helix' DNA-binding domain"/>
    <property type="match status" value="1"/>
</dbReference>
<proteinExistence type="predicted"/>
<evidence type="ECO:0000256" key="4">
    <source>
        <dbReference type="SAM" id="MobiDB-lite"/>
    </source>
</evidence>
<dbReference type="SMART" id="SM00345">
    <property type="entry name" value="HTH_GNTR"/>
    <property type="match status" value="1"/>
</dbReference>
<dbReference type="Pfam" id="PF00392">
    <property type="entry name" value="GntR"/>
    <property type="match status" value="1"/>
</dbReference>
<dbReference type="RefSeq" id="WP_406855478.1">
    <property type="nucleotide sequence ID" value="NZ_CP157484.1"/>
</dbReference>
<dbReference type="PROSITE" id="PS50949">
    <property type="entry name" value="HTH_GNTR"/>
    <property type="match status" value="1"/>
</dbReference>
<evidence type="ECO:0000256" key="2">
    <source>
        <dbReference type="ARBA" id="ARBA00023125"/>
    </source>
</evidence>
<feature type="domain" description="HTH gntR-type" evidence="5">
    <location>
        <begin position="21"/>
        <end position="88"/>
    </location>
</feature>
<dbReference type="AlphaFoldDB" id="A0AAU7JE36"/>